<evidence type="ECO:0000256" key="2">
    <source>
        <dbReference type="ARBA" id="ARBA00012483"/>
    </source>
</evidence>
<proteinExistence type="predicted"/>
<dbReference type="GO" id="GO:0061630">
    <property type="term" value="F:ubiquitin protein ligase activity"/>
    <property type="evidence" value="ECO:0007669"/>
    <property type="project" value="UniProtKB-EC"/>
</dbReference>
<reference evidence="9" key="1">
    <citation type="journal article" date="2020" name="Stud. Mycol.">
        <title>101 Dothideomycetes genomes: a test case for predicting lifestyles and emergence of pathogens.</title>
        <authorList>
            <person name="Haridas S."/>
            <person name="Albert R."/>
            <person name="Binder M."/>
            <person name="Bloem J."/>
            <person name="Labutti K."/>
            <person name="Salamov A."/>
            <person name="Andreopoulos B."/>
            <person name="Baker S."/>
            <person name="Barry K."/>
            <person name="Bills G."/>
            <person name="Bluhm B."/>
            <person name="Cannon C."/>
            <person name="Castanera R."/>
            <person name="Culley D."/>
            <person name="Daum C."/>
            <person name="Ezra D."/>
            <person name="Gonzalez J."/>
            <person name="Henrissat B."/>
            <person name="Kuo A."/>
            <person name="Liang C."/>
            <person name="Lipzen A."/>
            <person name="Lutzoni F."/>
            <person name="Magnuson J."/>
            <person name="Mondo S."/>
            <person name="Nolan M."/>
            <person name="Ohm R."/>
            <person name="Pangilinan J."/>
            <person name="Park H.-J."/>
            <person name="Ramirez L."/>
            <person name="Alfaro M."/>
            <person name="Sun H."/>
            <person name="Tritt A."/>
            <person name="Yoshinaga Y."/>
            <person name="Zwiers L.-H."/>
            <person name="Turgeon B."/>
            <person name="Goodwin S."/>
            <person name="Spatafora J."/>
            <person name="Crous P."/>
            <person name="Grigoriev I."/>
        </authorList>
    </citation>
    <scope>NUCLEOTIDE SEQUENCE</scope>
    <source>
        <strain evidence="9">ATCC 36951</strain>
    </source>
</reference>
<protein>
    <recommendedName>
        <fullName evidence="2">RING-type E3 ubiquitin transferase</fullName>
        <ecNumber evidence="2">2.3.2.27</ecNumber>
    </recommendedName>
</protein>
<keyword evidence="3" id="KW-0808">Transferase</keyword>
<dbReference type="GO" id="GO:0000209">
    <property type="term" value="P:protein polyubiquitination"/>
    <property type="evidence" value="ECO:0007669"/>
    <property type="project" value="TreeGrafter"/>
</dbReference>
<evidence type="ECO:0000256" key="7">
    <source>
        <dbReference type="SAM" id="MobiDB-lite"/>
    </source>
</evidence>
<dbReference type="InterPro" id="IPR001841">
    <property type="entry name" value="Znf_RING"/>
</dbReference>
<dbReference type="EMBL" id="ML993597">
    <property type="protein sequence ID" value="KAF2166282.1"/>
    <property type="molecule type" value="Genomic_DNA"/>
</dbReference>
<dbReference type="InterPro" id="IPR013083">
    <property type="entry name" value="Znf_RING/FYVE/PHD"/>
</dbReference>
<dbReference type="AlphaFoldDB" id="A0A6A6CK11"/>
<dbReference type="GO" id="GO:0006513">
    <property type="term" value="P:protein monoubiquitination"/>
    <property type="evidence" value="ECO:0007669"/>
    <property type="project" value="TreeGrafter"/>
</dbReference>
<dbReference type="SUPFAM" id="SSF57850">
    <property type="entry name" value="RING/U-box"/>
    <property type="match status" value="1"/>
</dbReference>
<evidence type="ECO:0000256" key="5">
    <source>
        <dbReference type="ARBA" id="ARBA00023163"/>
    </source>
</evidence>
<feature type="region of interest" description="Disordered" evidence="7">
    <location>
        <begin position="82"/>
        <end position="119"/>
    </location>
</feature>
<keyword evidence="6" id="KW-0479">Metal-binding</keyword>
<accession>A0A6A6CK11</accession>
<evidence type="ECO:0000259" key="8">
    <source>
        <dbReference type="PROSITE" id="PS50089"/>
    </source>
</evidence>
<keyword evidence="10" id="KW-1185">Reference proteome</keyword>
<evidence type="ECO:0000256" key="1">
    <source>
        <dbReference type="ARBA" id="ARBA00000900"/>
    </source>
</evidence>
<keyword evidence="5" id="KW-0804">Transcription</keyword>
<dbReference type="PANTHER" id="PTHR46077">
    <property type="entry name" value="E3 UBIQUITIN-PROTEIN LIGASE TOPORS"/>
    <property type="match status" value="1"/>
</dbReference>
<dbReference type="RefSeq" id="XP_033667171.1">
    <property type="nucleotide sequence ID" value="XM_033806810.1"/>
</dbReference>
<dbReference type="Pfam" id="PF13639">
    <property type="entry name" value="zf-RING_2"/>
    <property type="match status" value="1"/>
</dbReference>
<sequence>MDGQPDDFKIKGAAAIKRTHTPETCTICLEPITERAVAAPCNHLTFDFICLVSWLQEQSTCPLCKTQVSEVQYDWRSPDDYKTYHVPTREEGEKKREAPTGRRRPRRHPQPPPPAIEDPSLTLRREIYTHRLYALHIGSNAHSNYHSFTPADVRSSPTLQSRAKTFLRRELRVFPFLTPSRVDFLIEYILAILRNFELRGADGKAEELVGEFVGRENARQVVHELEAWLRSPFGRLGGWDERVQYKDRCGDRGKGEGGLRGGRDECNRHDVYAPMMSR</sequence>
<evidence type="ECO:0000313" key="10">
    <source>
        <dbReference type="Proteomes" id="UP000799537"/>
    </source>
</evidence>
<dbReference type="OrthoDB" id="21204at2759"/>
<name>A0A6A6CK11_ZASCE</name>
<dbReference type="Gene3D" id="3.30.40.10">
    <property type="entry name" value="Zinc/RING finger domain, C3HC4 (zinc finger)"/>
    <property type="match status" value="1"/>
</dbReference>
<evidence type="ECO:0000256" key="4">
    <source>
        <dbReference type="ARBA" id="ARBA00023015"/>
    </source>
</evidence>
<dbReference type="GeneID" id="54560082"/>
<keyword evidence="6" id="KW-0862">Zinc</keyword>
<organism evidence="9 10">
    <name type="scientific">Zasmidium cellare ATCC 36951</name>
    <dbReference type="NCBI Taxonomy" id="1080233"/>
    <lineage>
        <taxon>Eukaryota</taxon>
        <taxon>Fungi</taxon>
        <taxon>Dikarya</taxon>
        <taxon>Ascomycota</taxon>
        <taxon>Pezizomycotina</taxon>
        <taxon>Dothideomycetes</taxon>
        <taxon>Dothideomycetidae</taxon>
        <taxon>Mycosphaerellales</taxon>
        <taxon>Mycosphaerellaceae</taxon>
        <taxon>Zasmidium</taxon>
    </lineage>
</organism>
<gene>
    <name evidence="9" type="ORF">M409DRAFT_23473</name>
</gene>
<keyword evidence="4" id="KW-0805">Transcription regulation</keyword>
<feature type="domain" description="RING-type" evidence="8">
    <location>
        <begin position="25"/>
        <end position="65"/>
    </location>
</feature>
<dbReference type="PROSITE" id="PS50089">
    <property type="entry name" value="ZF_RING_2"/>
    <property type="match status" value="1"/>
</dbReference>
<dbReference type="Proteomes" id="UP000799537">
    <property type="component" value="Unassembled WGS sequence"/>
</dbReference>
<evidence type="ECO:0000313" key="9">
    <source>
        <dbReference type="EMBL" id="KAF2166282.1"/>
    </source>
</evidence>
<keyword evidence="6" id="KW-0863">Zinc-finger</keyword>
<dbReference type="SMART" id="SM00184">
    <property type="entry name" value="RING"/>
    <property type="match status" value="1"/>
</dbReference>
<comment type="catalytic activity">
    <reaction evidence="1">
        <text>S-ubiquitinyl-[E2 ubiquitin-conjugating enzyme]-L-cysteine + [acceptor protein]-L-lysine = [E2 ubiquitin-conjugating enzyme]-L-cysteine + N(6)-ubiquitinyl-[acceptor protein]-L-lysine.</text>
        <dbReference type="EC" id="2.3.2.27"/>
    </reaction>
</comment>
<feature type="compositionally biased region" description="Basic and acidic residues" evidence="7">
    <location>
        <begin position="82"/>
        <end position="100"/>
    </location>
</feature>
<dbReference type="EC" id="2.3.2.27" evidence="2"/>
<dbReference type="GO" id="GO:0008270">
    <property type="term" value="F:zinc ion binding"/>
    <property type="evidence" value="ECO:0007669"/>
    <property type="project" value="UniProtKB-KW"/>
</dbReference>
<evidence type="ECO:0000256" key="6">
    <source>
        <dbReference type="PROSITE-ProRule" id="PRU00175"/>
    </source>
</evidence>
<evidence type="ECO:0000256" key="3">
    <source>
        <dbReference type="ARBA" id="ARBA00022679"/>
    </source>
</evidence>
<dbReference type="PANTHER" id="PTHR46077:SF1">
    <property type="entry name" value="TOP1 BINDING ARGININE_SERINE RICH PROTEIN, E3 UBIQUITIN LIGASE"/>
    <property type="match status" value="1"/>
</dbReference>